<dbReference type="CDD" id="cd01948">
    <property type="entry name" value="EAL"/>
    <property type="match status" value="1"/>
</dbReference>
<accession>A0A6I4J8W5</accession>
<organism evidence="3 4">
    <name type="scientific">Sphingomonas horti</name>
    <dbReference type="NCBI Taxonomy" id="2682842"/>
    <lineage>
        <taxon>Bacteria</taxon>
        <taxon>Pseudomonadati</taxon>
        <taxon>Pseudomonadota</taxon>
        <taxon>Alphaproteobacteria</taxon>
        <taxon>Sphingomonadales</taxon>
        <taxon>Sphingomonadaceae</taxon>
        <taxon>Sphingomonas</taxon>
    </lineage>
</organism>
<keyword evidence="4" id="KW-1185">Reference proteome</keyword>
<dbReference type="Gene3D" id="3.20.20.450">
    <property type="entry name" value="EAL domain"/>
    <property type="match status" value="1"/>
</dbReference>
<evidence type="ECO:0000313" key="3">
    <source>
        <dbReference type="EMBL" id="MVO79261.1"/>
    </source>
</evidence>
<evidence type="ECO:0000313" key="4">
    <source>
        <dbReference type="Proteomes" id="UP000441389"/>
    </source>
</evidence>
<dbReference type="SMART" id="SM00267">
    <property type="entry name" value="GGDEF"/>
    <property type="match status" value="1"/>
</dbReference>
<evidence type="ECO:0000259" key="2">
    <source>
        <dbReference type="PROSITE" id="PS50887"/>
    </source>
</evidence>
<dbReference type="InterPro" id="IPR052155">
    <property type="entry name" value="Biofilm_reg_signaling"/>
</dbReference>
<dbReference type="InterPro" id="IPR029787">
    <property type="entry name" value="Nucleotide_cyclase"/>
</dbReference>
<dbReference type="EMBL" id="WQMS01000016">
    <property type="protein sequence ID" value="MVO79261.1"/>
    <property type="molecule type" value="Genomic_DNA"/>
</dbReference>
<sequence length="574" mass="61562">MGGSATVKQDRGRQAAAALDPIILAHQAEQLRRPFLEALPLPGAIVALGADGLELIDGNTEFQRLDRAAGDGRLLARCDFRDALSDFLRGQGTILDLEWIDGDLISGRQYSVRAARLFTIQARGNRCLLTLLDRTAERAAEKNLRLEMFSDSLTGLPNRAGFGDQLEAVLDAAPVGGIAVLALDLTRFSRINESIGDVVGDELLITVARRLLSTMRAGDVLARTGGNEFGVFVSINDGPEEVLAVAERINAVLAAPCRLSELEIRIGCAIGCAVHAGDCTADELIRRAQFALKRAKTTGATELYQPRALDIARQQFTIETCLRRAIEAERLTLAYQPVIELRTGRVCGFEALARWREGGVDIPPSTFIPVAEESGLVLPLGRWALAEAMRTLGSWDRRAGAPMPVSMAVNVSAIQVARDDVPAMLEDAIRAHKVAPERIALELTESAIVADPDRAAKAMDAVRSIGATIALDDFGTGYSNLAYLQRLPIDVLKIDKSFVTGMLGDRDKVAIVRAILSLAQALGLGTTAEGVETPELSQTLAALGCTLAQGYHYAAPLDADAAFAYWSRNNSAAT</sequence>
<dbReference type="SMART" id="SM00052">
    <property type="entry name" value="EAL"/>
    <property type="match status" value="1"/>
</dbReference>
<feature type="domain" description="GGDEF" evidence="2">
    <location>
        <begin position="176"/>
        <end position="308"/>
    </location>
</feature>
<dbReference type="InterPro" id="IPR043128">
    <property type="entry name" value="Rev_trsase/Diguanyl_cyclase"/>
</dbReference>
<protein>
    <submittedName>
        <fullName evidence="3">EAL domain-containing protein</fullName>
    </submittedName>
</protein>
<dbReference type="SUPFAM" id="SSF141868">
    <property type="entry name" value="EAL domain-like"/>
    <property type="match status" value="1"/>
</dbReference>
<dbReference type="Pfam" id="PF00990">
    <property type="entry name" value="GGDEF"/>
    <property type="match status" value="1"/>
</dbReference>
<dbReference type="InterPro" id="IPR000160">
    <property type="entry name" value="GGDEF_dom"/>
</dbReference>
<dbReference type="PANTHER" id="PTHR44757">
    <property type="entry name" value="DIGUANYLATE CYCLASE DGCP"/>
    <property type="match status" value="1"/>
</dbReference>
<reference evidence="3 4" key="1">
    <citation type="submission" date="2019-12" db="EMBL/GenBank/DDBJ databases">
        <authorList>
            <person name="Huq M.A."/>
        </authorList>
    </citation>
    <scope>NUCLEOTIDE SEQUENCE [LARGE SCALE GENOMIC DNA]</scope>
    <source>
        <strain evidence="3 4">MAH-20</strain>
    </source>
</reference>
<dbReference type="InterPro" id="IPR001633">
    <property type="entry name" value="EAL_dom"/>
</dbReference>
<feature type="domain" description="EAL" evidence="1">
    <location>
        <begin position="315"/>
        <end position="570"/>
    </location>
</feature>
<comment type="caution">
    <text evidence="3">The sequence shown here is derived from an EMBL/GenBank/DDBJ whole genome shotgun (WGS) entry which is preliminary data.</text>
</comment>
<dbReference type="SUPFAM" id="SSF55073">
    <property type="entry name" value="Nucleotide cyclase"/>
    <property type="match status" value="1"/>
</dbReference>
<dbReference type="PROSITE" id="PS50883">
    <property type="entry name" value="EAL"/>
    <property type="match status" value="1"/>
</dbReference>
<gene>
    <name evidence="3" type="ORF">GON01_15115</name>
</gene>
<name>A0A6I4J8W5_9SPHN</name>
<evidence type="ECO:0000259" key="1">
    <source>
        <dbReference type="PROSITE" id="PS50883"/>
    </source>
</evidence>
<dbReference type="PANTHER" id="PTHR44757:SF2">
    <property type="entry name" value="BIOFILM ARCHITECTURE MAINTENANCE PROTEIN MBAA"/>
    <property type="match status" value="1"/>
</dbReference>
<dbReference type="NCBIfam" id="TIGR00254">
    <property type="entry name" value="GGDEF"/>
    <property type="match status" value="1"/>
</dbReference>
<dbReference type="CDD" id="cd01949">
    <property type="entry name" value="GGDEF"/>
    <property type="match status" value="1"/>
</dbReference>
<dbReference type="Gene3D" id="3.30.70.270">
    <property type="match status" value="1"/>
</dbReference>
<dbReference type="RefSeq" id="WP_157028170.1">
    <property type="nucleotide sequence ID" value="NZ_WQMS01000016.1"/>
</dbReference>
<dbReference type="Pfam" id="PF00563">
    <property type="entry name" value="EAL"/>
    <property type="match status" value="1"/>
</dbReference>
<proteinExistence type="predicted"/>
<dbReference type="PROSITE" id="PS50887">
    <property type="entry name" value="GGDEF"/>
    <property type="match status" value="1"/>
</dbReference>
<dbReference type="AlphaFoldDB" id="A0A6I4J8W5"/>
<dbReference type="InterPro" id="IPR035919">
    <property type="entry name" value="EAL_sf"/>
</dbReference>
<dbReference type="Proteomes" id="UP000441389">
    <property type="component" value="Unassembled WGS sequence"/>
</dbReference>